<dbReference type="EMBL" id="CWQY01000022">
    <property type="protein sequence ID" value="CSD01358.1"/>
    <property type="molecule type" value="Genomic_DNA"/>
</dbReference>
<evidence type="ECO:0000313" key="1">
    <source>
        <dbReference type="EMBL" id="CSD01358.1"/>
    </source>
</evidence>
<organism evidence="1 2">
    <name type="scientific">Vibrio cholerae</name>
    <dbReference type="NCBI Taxonomy" id="666"/>
    <lineage>
        <taxon>Bacteria</taxon>
        <taxon>Pseudomonadati</taxon>
        <taxon>Pseudomonadota</taxon>
        <taxon>Gammaproteobacteria</taxon>
        <taxon>Vibrionales</taxon>
        <taxon>Vibrionaceae</taxon>
        <taxon>Vibrio</taxon>
    </lineage>
</organism>
<evidence type="ECO:0000313" key="2">
    <source>
        <dbReference type="Proteomes" id="UP000041770"/>
    </source>
</evidence>
<protein>
    <submittedName>
        <fullName evidence="1">Uncharacterized protein</fullName>
    </submittedName>
</protein>
<dbReference type="AlphaFoldDB" id="A0A655YGQ9"/>
<dbReference type="Proteomes" id="UP000041770">
    <property type="component" value="Unassembled WGS sequence"/>
</dbReference>
<reference evidence="1 2" key="1">
    <citation type="submission" date="2015-07" db="EMBL/GenBank/DDBJ databases">
        <authorList>
            <consortium name="Pathogen Informatics"/>
        </authorList>
    </citation>
    <scope>NUCLEOTIDE SEQUENCE [LARGE SCALE GENOMIC DNA]</scope>
    <source>
        <strain evidence="1 2">A316</strain>
    </source>
</reference>
<sequence length="68" mass="7814">MLGTGYRFNLNVTQLGQFRNTTGDPFSTDFHQGSRARVEIHGVIFKQQIELQIGDRWPSRIKGKFGLF</sequence>
<gene>
    <name evidence="1" type="ORF">ERS013200_02891</name>
</gene>
<proteinExistence type="predicted"/>
<name>A0A655YGQ9_VIBCL</name>
<accession>A0A655YGQ9</accession>